<keyword evidence="2" id="KW-1185">Reference proteome</keyword>
<dbReference type="GO" id="GO:0048487">
    <property type="term" value="F:beta-tubulin binding"/>
    <property type="evidence" value="ECO:0007669"/>
    <property type="project" value="InterPro"/>
</dbReference>
<name>A0A6A1QAW4_BALPH</name>
<dbReference type="EMBL" id="SGJD01000504">
    <property type="protein sequence ID" value="KAB0404940.1"/>
    <property type="molecule type" value="Genomic_DNA"/>
</dbReference>
<dbReference type="SUPFAM" id="SSF46988">
    <property type="entry name" value="Tubulin chaperone cofactor A"/>
    <property type="match status" value="1"/>
</dbReference>
<reference evidence="1 2" key="1">
    <citation type="journal article" date="2019" name="PLoS ONE">
        <title>Genomic analyses reveal an absence of contemporary introgressive admixture between fin whales and blue whales, despite known hybrids.</title>
        <authorList>
            <person name="Westbury M.V."/>
            <person name="Petersen B."/>
            <person name="Lorenzen E.D."/>
        </authorList>
    </citation>
    <scope>NUCLEOTIDE SEQUENCE [LARGE SCALE GENOMIC DNA]</scope>
    <source>
        <strain evidence="1">FinWhale-01</strain>
    </source>
</reference>
<evidence type="ECO:0000313" key="2">
    <source>
        <dbReference type="Proteomes" id="UP000437017"/>
    </source>
</evidence>
<gene>
    <name evidence="1" type="ORF">E2I00_016693</name>
</gene>
<protein>
    <submittedName>
        <fullName evidence="1">Uncharacterized protein</fullName>
    </submittedName>
</protein>
<accession>A0A6A1QAW4</accession>
<dbReference type="Proteomes" id="UP000437017">
    <property type="component" value="Unassembled WGS sequence"/>
</dbReference>
<dbReference type="GO" id="GO:0007023">
    <property type="term" value="P:post-chaperonin tubulin folding pathway"/>
    <property type="evidence" value="ECO:0007669"/>
    <property type="project" value="InterPro"/>
</dbReference>
<sequence>MKSHKGLLKKVIVQKQKMGADFEQRFVKEKMMCEKEAKQQEEKIEKMKIEDVKIMLLKSRQRSCKSPG</sequence>
<evidence type="ECO:0000313" key="1">
    <source>
        <dbReference type="EMBL" id="KAB0404940.1"/>
    </source>
</evidence>
<comment type="caution">
    <text evidence="1">The sequence shown here is derived from an EMBL/GenBank/DDBJ whole genome shotgun (WGS) entry which is preliminary data.</text>
</comment>
<dbReference type="InterPro" id="IPR036126">
    <property type="entry name" value="TBCA_sf"/>
</dbReference>
<dbReference type="GO" id="GO:0007021">
    <property type="term" value="P:tubulin complex assembly"/>
    <property type="evidence" value="ECO:0007669"/>
    <property type="project" value="InterPro"/>
</dbReference>
<dbReference type="AlphaFoldDB" id="A0A6A1QAW4"/>
<proteinExistence type="predicted"/>
<organism evidence="1 2">
    <name type="scientific">Balaenoptera physalus</name>
    <name type="common">Fin whale</name>
    <name type="synonym">Balaena physalus</name>
    <dbReference type="NCBI Taxonomy" id="9770"/>
    <lineage>
        <taxon>Eukaryota</taxon>
        <taxon>Metazoa</taxon>
        <taxon>Chordata</taxon>
        <taxon>Craniata</taxon>
        <taxon>Vertebrata</taxon>
        <taxon>Euteleostomi</taxon>
        <taxon>Mammalia</taxon>
        <taxon>Eutheria</taxon>
        <taxon>Laurasiatheria</taxon>
        <taxon>Artiodactyla</taxon>
        <taxon>Whippomorpha</taxon>
        <taxon>Cetacea</taxon>
        <taxon>Mysticeti</taxon>
        <taxon>Balaenopteridae</taxon>
        <taxon>Balaenoptera</taxon>
    </lineage>
</organism>
<dbReference type="Gene3D" id="1.20.58.90">
    <property type="match status" value="1"/>
</dbReference>